<reference evidence="9" key="1">
    <citation type="journal article" date="2019" name="Int. J. Syst. Evol. Microbiol.">
        <title>The Global Catalogue of Microorganisms (GCM) 10K type strain sequencing project: providing services to taxonomists for standard genome sequencing and annotation.</title>
        <authorList>
            <consortium name="The Broad Institute Genomics Platform"/>
            <consortium name="The Broad Institute Genome Sequencing Center for Infectious Disease"/>
            <person name="Wu L."/>
            <person name="Ma J."/>
        </authorList>
    </citation>
    <scope>NUCLEOTIDE SEQUENCE [LARGE SCALE GENOMIC DNA]</scope>
    <source>
        <strain evidence="9">JCM 18077</strain>
    </source>
</reference>
<dbReference type="Pfam" id="PF06271">
    <property type="entry name" value="RDD"/>
    <property type="match status" value="1"/>
</dbReference>
<evidence type="ECO:0000256" key="4">
    <source>
        <dbReference type="ARBA" id="ARBA00022989"/>
    </source>
</evidence>
<feature type="transmembrane region" description="Helical" evidence="6">
    <location>
        <begin position="54"/>
        <end position="75"/>
    </location>
</feature>
<proteinExistence type="predicted"/>
<keyword evidence="9" id="KW-1185">Reference proteome</keyword>
<sequence>MASKNSSQGPSMRDAAGSWLTGPYQAKEDVDYRGQDLGLPETGPGSIAGGWRRVLALLLDWFIAAGVAFLIVGAQPAYEANGQVYTAFEMTAREMAWPQFLVWFILSIATVLFFGFTPGQYLAGVRVARVDFGPERGAAEAAGTEPRAAVGLVRAFFRQFLVPFVVPALINDYNGRAMHDRATGTAIVRTR</sequence>
<dbReference type="PANTHER" id="PTHR36115:SF6">
    <property type="entry name" value="PROLINE-RICH ANTIGEN HOMOLOG"/>
    <property type="match status" value="1"/>
</dbReference>
<dbReference type="InterPro" id="IPR016795">
    <property type="entry name" value="UCP021697"/>
</dbReference>
<name>A0ABP8Z4V9_9ACTN</name>
<comment type="subcellular location">
    <subcellularLocation>
        <location evidence="1">Cell membrane</location>
        <topology evidence="1">Multi-pass membrane protein</topology>
    </subcellularLocation>
</comment>
<feature type="domain" description="RDD" evidence="7">
    <location>
        <begin position="48"/>
        <end position="183"/>
    </location>
</feature>
<dbReference type="InterPro" id="IPR010432">
    <property type="entry name" value="RDD"/>
</dbReference>
<dbReference type="EMBL" id="BAABIE010000006">
    <property type="protein sequence ID" value="GAA4746613.1"/>
    <property type="molecule type" value="Genomic_DNA"/>
</dbReference>
<evidence type="ECO:0000256" key="6">
    <source>
        <dbReference type="SAM" id="Phobius"/>
    </source>
</evidence>
<evidence type="ECO:0000313" key="9">
    <source>
        <dbReference type="Proteomes" id="UP001500822"/>
    </source>
</evidence>
<evidence type="ECO:0000313" key="8">
    <source>
        <dbReference type="EMBL" id="GAA4746613.1"/>
    </source>
</evidence>
<dbReference type="Proteomes" id="UP001500822">
    <property type="component" value="Unassembled WGS sequence"/>
</dbReference>
<dbReference type="PIRSF" id="PIRSF021697">
    <property type="entry name" value="UCP021697"/>
    <property type="match status" value="1"/>
</dbReference>
<evidence type="ECO:0000259" key="7">
    <source>
        <dbReference type="Pfam" id="PF06271"/>
    </source>
</evidence>
<keyword evidence="5 6" id="KW-0472">Membrane</keyword>
<keyword evidence="3 6" id="KW-0812">Transmembrane</keyword>
<protein>
    <submittedName>
        <fullName evidence="8">RDD family protein</fullName>
    </submittedName>
</protein>
<evidence type="ECO:0000256" key="1">
    <source>
        <dbReference type="ARBA" id="ARBA00004651"/>
    </source>
</evidence>
<dbReference type="PANTHER" id="PTHR36115">
    <property type="entry name" value="PROLINE-RICH ANTIGEN HOMOLOG-RELATED"/>
    <property type="match status" value="1"/>
</dbReference>
<organism evidence="8 9">
    <name type="scientific">Gordonia alkaliphila</name>
    <dbReference type="NCBI Taxonomy" id="1053547"/>
    <lineage>
        <taxon>Bacteria</taxon>
        <taxon>Bacillati</taxon>
        <taxon>Actinomycetota</taxon>
        <taxon>Actinomycetes</taxon>
        <taxon>Mycobacteriales</taxon>
        <taxon>Gordoniaceae</taxon>
        <taxon>Gordonia</taxon>
    </lineage>
</organism>
<evidence type="ECO:0000256" key="5">
    <source>
        <dbReference type="ARBA" id="ARBA00023136"/>
    </source>
</evidence>
<evidence type="ECO:0000256" key="3">
    <source>
        <dbReference type="ARBA" id="ARBA00022692"/>
    </source>
</evidence>
<gene>
    <name evidence="8" type="ORF">GCM10023217_15380</name>
</gene>
<feature type="transmembrane region" description="Helical" evidence="6">
    <location>
        <begin position="95"/>
        <end position="116"/>
    </location>
</feature>
<accession>A0ABP8Z4V9</accession>
<keyword evidence="2" id="KW-1003">Cell membrane</keyword>
<comment type="caution">
    <text evidence="8">The sequence shown here is derived from an EMBL/GenBank/DDBJ whole genome shotgun (WGS) entry which is preliminary data.</text>
</comment>
<dbReference type="InterPro" id="IPR051791">
    <property type="entry name" value="Pra-immunoreactive"/>
</dbReference>
<keyword evidence="4 6" id="KW-1133">Transmembrane helix</keyword>
<evidence type="ECO:0000256" key="2">
    <source>
        <dbReference type="ARBA" id="ARBA00022475"/>
    </source>
</evidence>